<feature type="compositionally biased region" description="Acidic residues" evidence="1">
    <location>
        <begin position="206"/>
        <end position="223"/>
    </location>
</feature>
<accession>A0A8K0R2X4</accession>
<feature type="region of interest" description="Disordered" evidence="1">
    <location>
        <begin position="161"/>
        <end position="223"/>
    </location>
</feature>
<name>A0A8K0R2X4_9PLEO</name>
<reference evidence="2" key="1">
    <citation type="journal article" date="2021" name="Nat. Commun.">
        <title>Genetic determinants of endophytism in the Arabidopsis root mycobiome.</title>
        <authorList>
            <person name="Mesny F."/>
            <person name="Miyauchi S."/>
            <person name="Thiergart T."/>
            <person name="Pickel B."/>
            <person name="Atanasova L."/>
            <person name="Karlsson M."/>
            <person name="Huettel B."/>
            <person name="Barry K.W."/>
            <person name="Haridas S."/>
            <person name="Chen C."/>
            <person name="Bauer D."/>
            <person name="Andreopoulos W."/>
            <person name="Pangilinan J."/>
            <person name="LaButti K."/>
            <person name="Riley R."/>
            <person name="Lipzen A."/>
            <person name="Clum A."/>
            <person name="Drula E."/>
            <person name="Henrissat B."/>
            <person name="Kohler A."/>
            <person name="Grigoriev I.V."/>
            <person name="Martin F.M."/>
            <person name="Hacquard S."/>
        </authorList>
    </citation>
    <scope>NUCLEOTIDE SEQUENCE</scope>
    <source>
        <strain evidence="2">MPI-SDFR-AT-0120</strain>
    </source>
</reference>
<evidence type="ECO:0000313" key="2">
    <source>
        <dbReference type="EMBL" id="KAH7083790.1"/>
    </source>
</evidence>
<sequence length="223" mass="25000">MVPASQAAFQSRLSALDAEDNITFEEEYGEEHPDMDSMLLRIYSGIRYSRAQLRKNLPIMQSTHFTIPLPPETPTDGTALVLLRRAEEDGFATFVLESSFYIVFELGMPIPYVVPEGAGVRLVHDAQWWVGKSAAEVKAGPHAEAKDVRRAEGNLKGLATRNEKKAVKSKRQREMEGKLREGLRRQVAKEKMCDSDEDGERVWSETETESEIGEEDDGPDETG</sequence>
<gene>
    <name evidence="2" type="ORF">FB567DRAFT_529928</name>
</gene>
<feature type="compositionally biased region" description="Basic and acidic residues" evidence="1">
    <location>
        <begin position="161"/>
        <end position="204"/>
    </location>
</feature>
<keyword evidence="3" id="KW-1185">Reference proteome</keyword>
<dbReference type="OrthoDB" id="3801416at2759"/>
<proteinExistence type="predicted"/>
<evidence type="ECO:0000256" key="1">
    <source>
        <dbReference type="SAM" id="MobiDB-lite"/>
    </source>
</evidence>
<dbReference type="EMBL" id="JAGMVJ010000013">
    <property type="protein sequence ID" value="KAH7083790.1"/>
    <property type="molecule type" value="Genomic_DNA"/>
</dbReference>
<evidence type="ECO:0000313" key="3">
    <source>
        <dbReference type="Proteomes" id="UP000813461"/>
    </source>
</evidence>
<protein>
    <submittedName>
        <fullName evidence="2">Uncharacterized protein</fullName>
    </submittedName>
</protein>
<dbReference type="AlphaFoldDB" id="A0A8K0R2X4"/>
<organism evidence="2 3">
    <name type="scientific">Paraphoma chrysanthemicola</name>
    <dbReference type="NCBI Taxonomy" id="798071"/>
    <lineage>
        <taxon>Eukaryota</taxon>
        <taxon>Fungi</taxon>
        <taxon>Dikarya</taxon>
        <taxon>Ascomycota</taxon>
        <taxon>Pezizomycotina</taxon>
        <taxon>Dothideomycetes</taxon>
        <taxon>Pleosporomycetidae</taxon>
        <taxon>Pleosporales</taxon>
        <taxon>Pleosporineae</taxon>
        <taxon>Phaeosphaeriaceae</taxon>
        <taxon>Paraphoma</taxon>
    </lineage>
</organism>
<comment type="caution">
    <text evidence="2">The sequence shown here is derived from an EMBL/GenBank/DDBJ whole genome shotgun (WGS) entry which is preliminary data.</text>
</comment>
<dbReference type="Proteomes" id="UP000813461">
    <property type="component" value="Unassembled WGS sequence"/>
</dbReference>